<sequence length="57" mass="6700">MLKFVKHNLETISDVEVYPIISLTIFFIVFVAFGIWAMTYSKDKIKELSDLPFKEEN</sequence>
<dbReference type="Proteomes" id="UP000825258">
    <property type="component" value="Chromosome"/>
</dbReference>
<reference evidence="2 3" key="1">
    <citation type="submission" date="2021-06" db="EMBL/GenBank/DDBJ databases">
        <title>Whole genome sequences of Flavobacterium sp. KK2020170 and assembly.</title>
        <authorList>
            <person name="Kitahara K."/>
            <person name="Miyoshi S."/>
            <person name="Uesaka K."/>
        </authorList>
    </citation>
    <scope>NUCLEOTIDE SEQUENCE [LARGE SCALE GENOMIC DNA]</scope>
    <source>
        <strain evidence="2 3">KK2020170</strain>
    </source>
</reference>
<keyword evidence="1" id="KW-1133">Transmembrane helix</keyword>
<evidence type="ECO:0000256" key="1">
    <source>
        <dbReference type="SAM" id="Phobius"/>
    </source>
</evidence>
<protein>
    <submittedName>
        <fullName evidence="2">Cytochrome c oxidase subunit IV</fullName>
    </submittedName>
</protein>
<evidence type="ECO:0000313" key="3">
    <source>
        <dbReference type="Proteomes" id="UP000825258"/>
    </source>
</evidence>
<keyword evidence="1" id="KW-0472">Membrane</keyword>
<keyword evidence="1" id="KW-0812">Transmembrane</keyword>
<feature type="transmembrane region" description="Helical" evidence="1">
    <location>
        <begin position="20"/>
        <end position="39"/>
    </location>
</feature>
<keyword evidence="3" id="KW-1185">Reference proteome</keyword>
<proteinExistence type="predicted"/>
<gene>
    <name evidence="2" type="primary">ccoQ</name>
    <name evidence="2" type="ORF">KK2020170_21280</name>
</gene>
<name>A0ABN6I0D2_9FLAO</name>
<dbReference type="RefSeq" id="WP_221258349.1">
    <property type="nucleotide sequence ID" value="NZ_AP024749.1"/>
</dbReference>
<dbReference type="EMBL" id="AP024749">
    <property type="protein sequence ID" value="BCY29260.1"/>
    <property type="molecule type" value="Genomic_DNA"/>
</dbReference>
<evidence type="ECO:0000313" key="2">
    <source>
        <dbReference type="EMBL" id="BCY29260.1"/>
    </source>
</evidence>
<accession>A0ABN6I0D2</accession>
<organism evidence="2 3">
    <name type="scientific">Flavobacterium okayamense</name>
    <dbReference type="NCBI Taxonomy" id="2830782"/>
    <lineage>
        <taxon>Bacteria</taxon>
        <taxon>Pseudomonadati</taxon>
        <taxon>Bacteroidota</taxon>
        <taxon>Flavobacteriia</taxon>
        <taxon>Flavobacteriales</taxon>
        <taxon>Flavobacteriaceae</taxon>
        <taxon>Flavobacterium</taxon>
    </lineage>
</organism>